<dbReference type="EMBL" id="LAZR01055954">
    <property type="protein sequence ID" value="KKK75247.1"/>
    <property type="molecule type" value="Genomic_DNA"/>
</dbReference>
<dbReference type="AlphaFoldDB" id="A0A0F8Y1K6"/>
<accession>A0A0F8Y1K6</accession>
<sequence length="54" mass="6705">MEKEKQIGLVEQYRKMDLRELLIRQKNEETTFKLMNGLIQDEIDVRLKKYEKKY</sequence>
<protein>
    <submittedName>
        <fullName evidence="1">Uncharacterized protein</fullName>
    </submittedName>
</protein>
<evidence type="ECO:0000313" key="1">
    <source>
        <dbReference type="EMBL" id="KKK75247.1"/>
    </source>
</evidence>
<gene>
    <name evidence="1" type="ORF">LCGC14_2875610</name>
</gene>
<comment type="caution">
    <text evidence="1">The sequence shown here is derived from an EMBL/GenBank/DDBJ whole genome shotgun (WGS) entry which is preliminary data.</text>
</comment>
<organism evidence="1">
    <name type="scientific">marine sediment metagenome</name>
    <dbReference type="NCBI Taxonomy" id="412755"/>
    <lineage>
        <taxon>unclassified sequences</taxon>
        <taxon>metagenomes</taxon>
        <taxon>ecological metagenomes</taxon>
    </lineage>
</organism>
<name>A0A0F8Y1K6_9ZZZZ</name>
<reference evidence="1" key="1">
    <citation type="journal article" date="2015" name="Nature">
        <title>Complex archaea that bridge the gap between prokaryotes and eukaryotes.</title>
        <authorList>
            <person name="Spang A."/>
            <person name="Saw J.H."/>
            <person name="Jorgensen S.L."/>
            <person name="Zaremba-Niedzwiedzka K."/>
            <person name="Martijn J."/>
            <person name="Lind A.E."/>
            <person name="van Eijk R."/>
            <person name="Schleper C."/>
            <person name="Guy L."/>
            <person name="Ettema T.J."/>
        </authorList>
    </citation>
    <scope>NUCLEOTIDE SEQUENCE</scope>
</reference>
<proteinExistence type="predicted"/>